<comment type="caution">
    <text evidence="3">The sequence shown here is derived from an EMBL/GenBank/DDBJ whole genome shotgun (WGS) entry which is preliminary data.</text>
</comment>
<keyword evidence="1" id="KW-1133">Transmembrane helix</keyword>
<evidence type="ECO:0000313" key="4">
    <source>
        <dbReference type="Proteomes" id="UP000037822"/>
    </source>
</evidence>
<name>A0A0N0MCF1_9HYPH</name>
<protein>
    <recommendedName>
        <fullName evidence="5">Transmembrane protein</fullName>
    </recommendedName>
</protein>
<organism evidence="3 4">
    <name type="scientific">Bosea vaviloviae</name>
    <dbReference type="NCBI Taxonomy" id="1526658"/>
    <lineage>
        <taxon>Bacteria</taxon>
        <taxon>Pseudomonadati</taxon>
        <taxon>Pseudomonadota</taxon>
        <taxon>Alphaproteobacteria</taxon>
        <taxon>Hyphomicrobiales</taxon>
        <taxon>Boseaceae</taxon>
        <taxon>Bosea</taxon>
    </lineage>
</organism>
<reference evidence="3 4" key="1">
    <citation type="submission" date="2015-07" db="EMBL/GenBank/DDBJ databases">
        <title>Whole genome sequencing of Bosea vaviloviae isolated from cave pool.</title>
        <authorList>
            <person name="Tan N.E.H."/>
            <person name="Lee Y.P."/>
            <person name="Gan H.M."/>
            <person name="Barton H."/>
            <person name="Savka M.A."/>
        </authorList>
    </citation>
    <scope>NUCLEOTIDE SEQUENCE [LARGE SCALE GENOMIC DNA]</scope>
    <source>
        <strain evidence="3 4">SD260</strain>
    </source>
</reference>
<keyword evidence="4" id="KW-1185">Reference proteome</keyword>
<dbReference type="EMBL" id="LGSZ01000022">
    <property type="protein sequence ID" value="KPH82137.1"/>
    <property type="molecule type" value="Genomic_DNA"/>
</dbReference>
<feature type="chain" id="PRO_5005855314" description="Transmembrane protein" evidence="2">
    <location>
        <begin position="29"/>
        <end position="129"/>
    </location>
</feature>
<evidence type="ECO:0000313" key="3">
    <source>
        <dbReference type="EMBL" id="KPH82137.1"/>
    </source>
</evidence>
<evidence type="ECO:0000256" key="1">
    <source>
        <dbReference type="SAM" id="Phobius"/>
    </source>
</evidence>
<evidence type="ECO:0008006" key="5">
    <source>
        <dbReference type="Google" id="ProtNLM"/>
    </source>
</evidence>
<dbReference type="RefSeq" id="WP_054207796.1">
    <property type="nucleotide sequence ID" value="NZ_LGSZ01000022.1"/>
</dbReference>
<feature type="signal peptide" evidence="2">
    <location>
        <begin position="1"/>
        <end position="28"/>
    </location>
</feature>
<dbReference type="PATRIC" id="fig|1526658.3.peg.3184"/>
<sequence>MTSFRTIAIAALASVSVVSAGFVAPALAAPRAFDSARLDKAPAEYTQYRGYRGGYHRGGNRGAAIAAGVGLGILGAAAIASSRRAYAAPYYYDDGYDAYEPVYAPAPVYAAPPYRRGYYRPTYDFRDHR</sequence>
<dbReference type="AlphaFoldDB" id="A0A0N0MCF1"/>
<evidence type="ECO:0000256" key="2">
    <source>
        <dbReference type="SAM" id="SignalP"/>
    </source>
</evidence>
<keyword evidence="1" id="KW-0812">Transmembrane</keyword>
<proteinExistence type="predicted"/>
<feature type="transmembrane region" description="Helical" evidence="1">
    <location>
        <begin position="62"/>
        <end position="80"/>
    </location>
</feature>
<accession>A0A0N0MCF1</accession>
<gene>
    <name evidence="3" type="ORF">AE618_04230</name>
</gene>
<keyword evidence="1" id="KW-0472">Membrane</keyword>
<keyword evidence="2" id="KW-0732">Signal</keyword>
<dbReference type="Proteomes" id="UP000037822">
    <property type="component" value="Unassembled WGS sequence"/>
</dbReference>